<keyword evidence="2 7" id="KW-0132">Cell division</keyword>
<feature type="transmembrane region" description="Helical" evidence="7">
    <location>
        <begin position="30"/>
        <end position="50"/>
    </location>
</feature>
<dbReference type="GO" id="GO:0043093">
    <property type="term" value="P:FtsZ-dependent cytokinesis"/>
    <property type="evidence" value="ECO:0007669"/>
    <property type="project" value="UniProtKB-UniRule"/>
</dbReference>
<evidence type="ECO:0000256" key="6">
    <source>
        <dbReference type="ARBA" id="ARBA00023306"/>
    </source>
</evidence>
<proteinExistence type="inferred from homology"/>
<name>A0A975AWS8_9THEO</name>
<evidence type="ECO:0000256" key="7">
    <source>
        <dbReference type="HAMAP-Rule" id="MF_00910"/>
    </source>
</evidence>
<keyword evidence="10" id="KW-1185">Reference proteome</keyword>
<dbReference type="HAMAP" id="MF_00910">
    <property type="entry name" value="FtsL"/>
    <property type="match status" value="1"/>
</dbReference>
<dbReference type="GO" id="GO:0005886">
    <property type="term" value="C:plasma membrane"/>
    <property type="evidence" value="ECO:0007669"/>
    <property type="project" value="UniProtKB-SubCell"/>
</dbReference>
<reference evidence="9" key="1">
    <citation type="submission" date="2020-08" db="EMBL/GenBank/DDBJ databases">
        <title>Genomic insights into the carbon and energy metabolism of the first obligate autotrophic acetogenic bacterium Aceticella autotrophica gen. nov., sp. nov.</title>
        <authorList>
            <person name="Toshchakov S.V."/>
            <person name="Elcheninov A.G."/>
            <person name="Kublanov I.V."/>
            <person name="Frolov E.N."/>
            <person name="Lebedinsky A.V."/>
        </authorList>
    </citation>
    <scope>NUCLEOTIDE SEQUENCE</scope>
    <source>
        <strain evidence="9">3443-3Ac</strain>
    </source>
</reference>
<comment type="subcellular location">
    <subcellularLocation>
        <location evidence="7">Cell membrane</location>
        <topology evidence="7">Single-pass type II membrane protein</topology>
    </subcellularLocation>
    <text evidence="7">Localizes to the division septum where it forms a ring structure.</text>
</comment>
<keyword evidence="6 7" id="KW-0131">Cell cycle</keyword>
<keyword evidence="4 7" id="KW-1133">Transmembrane helix</keyword>
<keyword evidence="5 7" id="KW-0472">Membrane</keyword>
<evidence type="ECO:0000256" key="5">
    <source>
        <dbReference type="ARBA" id="ARBA00023136"/>
    </source>
</evidence>
<organism evidence="9 10">
    <name type="scientific">Aceticella autotrophica</name>
    <dbReference type="NCBI Taxonomy" id="2755338"/>
    <lineage>
        <taxon>Bacteria</taxon>
        <taxon>Bacillati</taxon>
        <taxon>Bacillota</taxon>
        <taxon>Clostridia</taxon>
        <taxon>Thermoanaerobacterales</taxon>
        <taxon>Thermoanaerobacteraceae</taxon>
        <taxon>Aceticella</taxon>
    </lineage>
</organism>
<evidence type="ECO:0000256" key="1">
    <source>
        <dbReference type="ARBA" id="ARBA00022475"/>
    </source>
</evidence>
<comment type="similarity">
    <text evidence="7">Belongs to the FtsL family.</text>
</comment>
<keyword evidence="3 7" id="KW-0812">Transmembrane</keyword>
<dbReference type="EMBL" id="CP060096">
    <property type="protein sequence ID" value="QSZ27917.1"/>
    <property type="molecule type" value="Genomic_DNA"/>
</dbReference>
<dbReference type="NCBIfam" id="TIGR02209">
    <property type="entry name" value="ftsL_broad"/>
    <property type="match status" value="1"/>
</dbReference>
<evidence type="ECO:0000313" key="9">
    <source>
        <dbReference type="EMBL" id="QSZ27917.1"/>
    </source>
</evidence>
<accession>A0A975AWS8</accession>
<dbReference type="Proteomes" id="UP000671913">
    <property type="component" value="Chromosome"/>
</dbReference>
<evidence type="ECO:0000256" key="3">
    <source>
        <dbReference type="ARBA" id="ARBA00022692"/>
    </source>
</evidence>
<dbReference type="GO" id="GO:0032153">
    <property type="term" value="C:cell division site"/>
    <property type="evidence" value="ECO:0007669"/>
    <property type="project" value="UniProtKB-UniRule"/>
</dbReference>
<dbReference type="AlphaFoldDB" id="A0A975AWS8"/>
<dbReference type="InterPro" id="IPR011922">
    <property type="entry name" value="Cell_div_FtsL"/>
</dbReference>
<sequence>MILTDKEYSYDYRSYKEPSRAKKPRNKLKNLFLIVFICSLSFVILLRYSIIYQKSVLLNKMETKLAYTENLNRQLEVEIASLSDMQKIESIAKDKLGMIEPEGGQRVYLNVGSDKKNDVHMTNKNENKSIFSKILGLVVK</sequence>
<protein>
    <recommendedName>
        <fullName evidence="7 8">Cell division protein FtsL</fullName>
    </recommendedName>
</protein>
<dbReference type="KEGG" id="aaut:ACETAC_03280"/>
<gene>
    <name evidence="7 9" type="primary">ftsL</name>
    <name evidence="9" type="ORF">ACETAC_03280</name>
</gene>
<evidence type="ECO:0000256" key="2">
    <source>
        <dbReference type="ARBA" id="ARBA00022618"/>
    </source>
</evidence>
<keyword evidence="1 7" id="KW-1003">Cell membrane</keyword>
<evidence type="ECO:0000256" key="8">
    <source>
        <dbReference type="NCBIfam" id="TIGR02209"/>
    </source>
</evidence>
<evidence type="ECO:0000256" key="4">
    <source>
        <dbReference type="ARBA" id="ARBA00022989"/>
    </source>
</evidence>
<evidence type="ECO:0000313" key="10">
    <source>
        <dbReference type="Proteomes" id="UP000671913"/>
    </source>
</evidence>
<dbReference type="RefSeq" id="WP_284680636.1">
    <property type="nucleotide sequence ID" value="NZ_CP060096.1"/>
</dbReference>
<comment type="function">
    <text evidence="7">Essential cell division protein.</text>
</comment>